<evidence type="ECO:0000256" key="4">
    <source>
        <dbReference type="ARBA" id="ARBA00022502"/>
    </source>
</evidence>
<evidence type="ECO:0000313" key="13">
    <source>
        <dbReference type="Proteomes" id="UP000265000"/>
    </source>
</evidence>
<evidence type="ECO:0000256" key="8">
    <source>
        <dbReference type="ARBA" id="ARBA00023136"/>
    </source>
</evidence>
<dbReference type="STRING" id="8078.ENSFHEP00000021369"/>
<dbReference type="GeneID" id="105928853"/>
<dbReference type="UniPathway" id="UPA00196"/>
<dbReference type="GO" id="GO:0006506">
    <property type="term" value="P:GPI anchor biosynthetic process"/>
    <property type="evidence" value="ECO:0007669"/>
    <property type="project" value="UniProtKB-UniPathway"/>
</dbReference>
<evidence type="ECO:0000256" key="6">
    <source>
        <dbReference type="ARBA" id="ARBA00022824"/>
    </source>
</evidence>
<dbReference type="Proteomes" id="UP000265000">
    <property type="component" value="Unplaced"/>
</dbReference>
<dbReference type="Ensembl" id="ENSFHET00000015687.1">
    <property type="protein sequence ID" value="ENSFHEP00000021369.1"/>
    <property type="gene ID" value="ENSFHEG00000001055.1"/>
</dbReference>
<name>A0A146WQ68_FUNHE</name>
<comment type="similarity">
    <text evidence="3 10">Belongs to the PIGX family.</text>
</comment>
<evidence type="ECO:0000256" key="5">
    <source>
        <dbReference type="ARBA" id="ARBA00022692"/>
    </source>
</evidence>
<dbReference type="AlphaFoldDB" id="A0A146WQ68"/>
<dbReference type="InterPro" id="IPR013233">
    <property type="entry name" value="PIG-X/PBN1"/>
</dbReference>
<proteinExistence type="inferred from homology"/>
<comment type="subcellular location">
    <subcellularLocation>
        <location evidence="1 10">Endoplasmic reticulum membrane</location>
        <topology evidence="1 10">Single-pass membrane protein</topology>
    </subcellularLocation>
</comment>
<dbReference type="CTD" id="54965"/>
<dbReference type="PANTHER" id="PTHR28650:SF1">
    <property type="entry name" value="PHOSPHATIDYLINOSITOL-GLYCAN BIOSYNTHESIS CLASS X PROTEIN"/>
    <property type="match status" value="1"/>
</dbReference>
<dbReference type="Pfam" id="PF08320">
    <property type="entry name" value="PIG-X"/>
    <property type="match status" value="1"/>
</dbReference>
<feature type="chain" id="PRO_5044513921" description="Phosphatidylinositol-glycan biosynthesis class X protein" evidence="10">
    <location>
        <begin position="18"/>
        <end position="245"/>
    </location>
</feature>
<dbReference type="EMBL" id="GCES01054939">
    <property type="protein sequence ID" value="JAR31384.1"/>
    <property type="molecule type" value="Transcribed_RNA"/>
</dbReference>
<keyword evidence="9" id="KW-0325">Glycoprotein</keyword>
<organism evidence="11">
    <name type="scientific">Fundulus heteroclitus</name>
    <name type="common">Killifish</name>
    <name type="synonym">Mummichog</name>
    <dbReference type="NCBI Taxonomy" id="8078"/>
    <lineage>
        <taxon>Eukaryota</taxon>
        <taxon>Metazoa</taxon>
        <taxon>Chordata</taxon>
        <taxon>Craniata</taxon>
        <taxon>Vertebrata</taxon>
        <taxon>Euteleostomi</taxon>
        <taxon>Actinopterygii</taxon>
        <taxon>Neopterygii</taxon>
        <taxon>Teleostei</taxon>
        <taxon>Neoteleostei</taxon>
        <taxon>Acanthomorphata</taxon>
        <taxon>Ovalentaria</taxon>
        <taxon>Atherinomorphae</taxon>
        <taxon>Cyprinodontiformes</taxon>
        <taxon>Fundulidae</taxon>
        <taxon>Fundulus</taxon>
    </lineage>
</organism>
<evidence type="ECO:0000256" key="9">
    <source>
        <dbReference type="ARBA" id="ARBA00023180"/>
    </source>
</evidence>
<evidence type="ECO:0000256" key="10">
    <source>
        <dbReference type="RuleBase" id="RU366056"/>
    </source>
</evidence>
<protein>
    <recommendedName>
        <fullName evidence="10">Phosphatidylinositol-glycan biosynthesis class X protein</fullName>
    </recommendedName>
</protein>
<keyword evidence="13" id="KW-1185">Reference proteome</keyword>
<dbReference type="SMART" id="SM00780">
    <property type="entry name" value="PIG-X"/>
    <property type="match status" value="1"/>
</dbReference>
<evidence type="ECO:0000256" key="1">
    <source>
        <dbReference type="ARBA" id="ARBA00004389"/>
    </source>
</evidence>
<dbReference type="PANTHER" id="PTHR28650">
    <property type="entry name" value="PHOSPHATIDYLINOSITOL-GLYCAN BIOSYNTHESIS CLASS X PROTEIN"/>
    <property type="match status" value="1"/>
</dbReference>
<keyword evidence="5" id="KW-0812">Transmembrane</keyword>
<keyword evidence="7" id="KW-1133">Transmembrane helix</keyword>
<dbReference type="InterPro" id="IPR040039">
    <property type="entry name" value="PIGX"/>
</dbReference>
<keyword evidence="8" id="KW-0472">Membrane</keyword>
<feature type="signal peptide" evidence="10">
    <location>
        <begin position="1"/>
        <end position="17"/>
    </location>
</feature>
<evidence type="ECO:0000256" key="7">
    <source>
        <dbReference type="ARBA" id="ARBA00022989"/>
    </source>
</evidence>
<keyword evidence="10" id="KW-0732">Signal</keyword>
<accession>A0A146WQ68</accession>
<dbReference type="GO" id="GO:0005789">
    <property type="term" value="C:endoplasmic reticulum membrane"/>
    <property type="evidence" value="ECO:0007669"/>
    <property type="project" value="UniProtKB-SubCell"/>
</dbReference>
<evidence type="ECO:0000256" key="3">
    <source>
        <dbReference type="ARBA" id="ARBA00010345"/>
    </source>
</evidence>
<evidence type="ECO:0000313" key="11">
    <source>
        <dbReference type="EMBL" id="JAR31384.1"/>
    </source>
</evidence>
<comment type="pathway">
    <text evidence="2 10">Glycolipid biosynthesis; glycosylphosphatidylinositol-anchor biosynthesis.</text>
</comment>
<comment type="function">
    <text evidence="10">Stabilizing subunit of the glycosylphosphatidylinositol-mannosyltransferase I complex which catalyzes the transfer of the first mannose, via an alpha-1,4 bond from a dolichol-phosphate-mannose (Dol-P-Man) to the glucosaminyl acyl phosphatidylinositol (GlcN-(acyl)PI) intermediate to generate alpha-D-Man-(1-&gt;4)-alpha-D-GlcN-(1-&gt;6)-(1-radyl,2-acyl-sn-glycero-3-phospho)-2-acyl-inositol and participates in the sixth step of the glycosylphosphatidylinositol-anchor biosynthesis. Probably acts by stabilizing the mannosyltransferase PIGM.</text>
</comment>
<sequence>MYFQLFFVLVCLCKCNCLNKEDEQEHCDELKRWLESSTVSLEFSKKGFHREVTATVELRPGALSGASVLLLYRWPSGVFVDPYQLASLRDQSNWEILLDSAIDLELPAHKTSGFLTYVFLSNTGPAPSVLEVTIPVHGRYHEPSFAGETFTSVHIEPPELLLRTEKCTDLHRFESRFVLDAPCTVSNSSTCSWVKKTLQQEPSTMGILLPVGDGSATKLICGGTLLVTMICCVTLSKYMLEHRII</sequence>
<reference evidence="11" key="1">
    <citation type="submission" date="2015-01" db="EMBL/GenBank/DDBJ databases">
        <title>EvidentialGene: Evidence-directed Construction of Complete mRNA Transcriptomes without Genomes.</title>
        <authorList>
            <person name="Gilbert D.G."/>
        </authorList>
    </citation>
    <scope>NUCLEOTIDE SEQUENCE</scope>
</reference>
<dbReference type="OrthoDB" id="5546453at2759"/>
<keyword evidence="4 10" id="KW-0337">GPI-anchor biosynthesis</keyword>
<evidence type="ECO:0000313" key="12">
    <source>
        <dbReference type="Ensembl" id="ENSFHEP00000021369.1"/>
    </source>
</evidence>
<reference evidence="12" key="2">
    <citation type="submission" date="2025-05" db="UniProtKB">
        <authorList>
            <consortium name="Ensembl"/>
        </authorList>
    </citation>
    <scope>IDENTIFICATION</scope>
</reference>
<dbReference type="GeneTree" id="ENSGT00390000017679"/>
<evidence type="ECO:0000256" key="2">
    <source>
        <dbReference type="ARBA" id="ARBA00004687"/>
    </source>
</evidence>
<keyword evidence="6 10" id="KW-0256">Endoplasmic reticulum</keyword>